<name>A0A8K0SM71_9HYPO</name>
<evidence type="ECO:0000313" key="4">
    <source>
        <dbReference type="Proteomes" id="UP000813444"/>
    </source>
</evidence>
<feature type="compositionally biased region" description="Low complexity" evidence="1">
    <location>
        <begin position="40"/>
        <end position="59"/>
    </location>
</feature>
<feature type="region of interest" description="Disordered" evidence="1">
    <location>
        <begin position="1"/>
        <end position="136"/>
    </location>
</feature>
<organism evidence="3 4">
    <name type="scientific">Stachybotrys elegans</name>
    <dbReference type="NCBI Taxonomy" id="80388"/>
    <lineage>
        <taxon>Eukaryota</taxon>
        <taxon>Fungi</taxon>
        <taxon>Dikarya</taxon>
        <taxon>Ascomycota</taxon>
        <taxon>Pezizomycotina</taxon>
        <taxon>Sordariomycetes</taxon>
        <taxon>Hypocreomycetidae</taxon>
        <taxon>Hypocreales</taxon>
        <taxon>Stachybotryaceae</taxon>
        <taxon>Stachybotrys</taxon>
    </lineage>
</organism>
<reference evidence="3" key="1">
    <citation type="journal article" date="2021" name="Nat. Commun.">
        <title>Genetic determinants of endophytism in the Arabidopsis root mycobiome.</title>
        <authorList>
            <person name="Mesny F."/>
            <person name="Miyauchi S."/>
            <person name="Thiergart T."/>
            <person name="Pickel B."/>
            <person name="Atanasova L."/>
            <person name="Karlsson M."/>
            <person name="Huettel B."/>
            <person name="Barry K.W."/>
            <person name="Haridas S."/>
            <person name="Chen C."/>
            <person name="Bauer D."/>
            <person name="Andreopoulos W."/>
            <person name="Pangilinan J."/>
            <person name="LaButti K."/>
            <person name="Riley R."/>
            <person name="Lipzen A."/>
            <person name="Clum A."/>
            <person name="Drula E."/>
            <person name="Henrissat B."/>
            <person name="Kohler A."/>
            <person name="Grigoriev I.V."/>
            <person name="Martin F.M."/>
            <person name="Hacquard S."/>
        </authorList>
    </citation>
    <scope>NUCLEOTIDE SEQUENCE</scope>
    <source>
        <strain evidence="3">MPI-CAGE-CH-0235</strain>
    </source>
</reference>
<dbReference type="AlphaFoldDB" id="A0A8K0SM71"/>
<dbReference type="OrthoDB" id="5421765at2759"/>
<keyword evidence="2" id="KW-0472">Membrane</keyword>
<comment type="caution">
    <text evidence="3">The sequence shown here is derived from an EMBL/GenBank/DDBJ whole genome shotgun (WGS) entry which is preliminary data.</text>
</comment>
<feature type="compositionally biased region" description="Polar residues" evidence="1">
    <location>
        <begin position="94"/>
        <end position="118"/>
    </location>
</feature>
<dbReference type="EMBL" id="JAGPNK010000015">
    <property type="protein sequence ID" value="KAH7308580.1"/>
    <property type="molecule type" value="Genomic_DNA"/>
</dbReference>
<protein>
    <submittedName>
        <fullName evidence="3">Uncharacterized protein</fullName>
    </submittedName>
</protein>
<sequence>MLSSSYFLSSPIFRSLAMPASNKPGPRKRQTEQNGQNTQASTSAANPPTSSTEPTTTSPSMPPAEPTAAGPSMPPAEPTATSPSMPPAEPTAAGPSTSPAEASVTNWATTNTIDTPVTGTPAIGRANTTLATPASGHGGISYTPAQVGGISVGTSIGGAVLTLAALFLFLWFKRHPRQLLPAIVSVPLKSITTSERDHVVLDYLPQRIDDSTLERKMRKLCVDVERCADVFFNNPDPRVDASTVAKLQDLAGAPVCFTSWLAALSNPETHKLAIRLLIAQTLFACIDTSSGTAEATLLPPHLLSMYQDLKRGQDSMGENSGRGPNLAERREILSIWRQISGFFLPKDHMSPQMHSATSRIANVLAELSPEPRERFVRVLEGLVRDAGQLGLELVKSPDEWSPIWDSLQKDNGIVVFPGLECVRTSYRGEQGHPIETRFELCSAVVIHPT</sequence>
<evidence type="ECO:0000256" key="1">
    <source>
        <dbReference type="SAM" id="MobiDB-lite"/>
    </source>
</evidence>
<evidence type="ECO:0000256" key="2">
    <source>
        <dbReference type="SAM" id="Phobius"/>
    </source>
</evidence>
<feature type="transmembrane region" description="Helical" evidence="2">
    <location>
        <begin position="150"/>
        <end position="172"/>
    </location>
</feature>
<keyword evidence="4" id="KW-1185">Reference proteome</keyword>
<keyword evidence="2" id="KW-0812">Transmembrane</keyword>
<dbReference type="Proteomes" id="UP000813444">
    <property type="component" value="Unassembled WGS sequence"/>
</dbReference>
<evidence type="ECO:0000313" key="3">
    <source>
        <dbReference type="EMBL" id="KAH7308580.1"/>
    </source>
</evidence>
<accession>A0A8K0SM71</accession>
<proteinExistence type="predicted"/>
<keyword evidence="2" id="KW-1133">Transmembrane helix</keyword>
<gene>
    <name evidence="3" type="ORF">B0I35DRAFT_515680</name>
</gene>